<dbReference type="InterPro" id="IPR056451">
    <property type="entry name" value="Znf_Tbcl_Rhp7"/>
</dbReference>
<evidence type="ECO:0000313" key="3">
    <source>
        <dbReference type="EMBL" id="CEN60105.1"/>
    </source>
</evidence>
<gene>
    <name evidence="3" type="ORF">ASPCAL02546</name>
</gene>
<dbReference type="EMBL" id="CDMC01000002">
    <property type="protein sequence ID" value="CEN60105.1"/>
    <property type="molecule type" value="Genomic_DNA"/>
</dbReference>
<organism evidence="3 4">
    <name type="scientific">Aspergillus calidoustus</name>
    <dbReference type="NCBI Taxonomy" id="454130"/>
    <lineage>
        <taxon>Eukaryota</taxon>
        <taxon>Fungi</taxon>
        <taxon>Dikarya</taxon>
        <taxon>Ascomycota</taxon>
        <taxon>Pezizomycotina</taxon>
        <taxon>Eurotiomycetes</taxon>
        <taxon>Eurotiomycetidae</taxon>
        <taxon>Eurotiales</taxon>
        <taxon>Aspergillaceae</taxon>
        <taxon>Aspergillus</taxon>
        <taxon>Aspergillus subgen. Nidulantes</taxon>
    </lineage>
</organism>
<dbReference type="Proteomes" id="UP000054771">
    <property type="component" value="Unassembled WGS sequence"/>
</dbReference>
<feature type="domain" description="DNA repair protein rhp7 treble clef" evidence="2">
    <location>
        <begin position="161"/>
        <end position="198"/>
    </location>
</feature>
<sequence length="261" mass="29081">MGDSWKATPQTSHQGGIVLSAIVVTFESVKLVNMANRRQTRNQIRGPHSALTDFLASNNISAAQIHDDHQRRLREAELQANEEQQENAEQGNAADNDEYEDNVGESPEEKKKRKRKEAATLAKIKQSKEFARRKARRIGEPDDDDDFIAREMMEERSRPLPGQLDNCEICSKRFTVTPYSKTGPNGGLLCAKCGKELGDKEKRSQPKKRGPRTARRQNQSDLLDGIAQEGALSLVEMCTKLRIISMILTSLGTCRGNSCAG</sequence>
<dbReference type="OrthoDB" id="1924287at2759"/>
<protein>
    <submittedName>
        <fullName evidence="3">Putative Leucine rich repeat protein</fullName>
    </submittedName>
</protein>
<feature type="compositionally biased region" description="Basic and acidic residues" evidence="1">
    <location>
        <begin position="126"/>
        <end position="140"/>
    </location>
</feature>
<evidence type="ECO:0000313" key="4">
    <source>
        <dbReference type="Proteomes" id="UP000054771"/>
    </source>
</evidence>
<evidence type="ECO:0000256" key="1">
    <source>
        <dbReference type="SAM" id="MobiDB-lite"/>
    </source>
</evidence>
<accession>A0A0U5GKS3</accession>
<feature type="region of interest" description="Disordered" evidence="1">
    <location>
        <begin position="200"/>
        <end position="222"/>
    </location>
</feature>
<feature type="region of interest" description="Disordered" evidence="1">
    <location>
        <begin position="79"/>
        <end position="146"/>
    </location>
</feature>
<feature type="compositionally biased region" description="Low complexity" evidence="1">
    <location>
        <begin position="79"/>
        <end position="94"/>
    </location>
</feature>
<reference evidence="4" key="1">
    <citation type="journal article" date="2016" name="Genome Announc.">
        <title>Draft genome sequences of fungus Aspergillus calidoustus.</title>
        <authorList>
            <person name="Horn F."/>
            <person name="Linde J."/>
            <person name="Mattern D.J."/>
            <person name="Walther G."/>
            <person name="Guthke R."/>
            <person name="Scherlach K."/>
            <person name="Martin K."/>
            <person name="Brakhage A.A."/>
            <person name="Petzke L."/>
            <person name="Valiante V."/>
        </authorList>
    </citation>
    <scope>NUCLEOTIDE SEQUENCE [LARGE SCALE GENOMIC DNA]</scope>
    <source>
        <strain evidence="4">SF006504</strain>
    </source>
</reference>
<evidence type="ECO:0000259" key="2">
    <source>
        <dbReference type="Pfam" id="PF23550"/>
    </source>
</evidence>
<name>A0A0U5GKS3_ASPCI</name>
<feature type="compositionally biased region" description="Basic residues" evidence="1">
    <location>
        <begin position="205"/>
        <end position="215"/>
    </location>
</feature>
<dbReference type="Pfam" id="PF23550">
    <property type="entry name" value="zf_Tbcl_Rhp7"/>
    <property type="match status" value="1"/>
</dbReference>
<dbReference type="STRING" id="454130.A0A0U5GKS3"/>
<keyword evidence="4" id="KW-1185">Reference proteome</keyword>
<proteinExistence type="predicted"/>
<dbReference type="AlphaFoldDB" id="A0A0U5GKS3"/>